<organism evidence="3 4">
    <name type="scientific">Amycolatopsis sacchari</name>
    <dbReference type="NCBI Taxonomy" id="115433"/>
    <lineage>
        <taxon>Bacteria</taxon>
        <taxon>Bacillati</taxon>
        <taxon>Actinomycetota</taxon>
        <taxon>Actinomycetes</taxon>
        <taxon>Pseudonocardiales</taxon>
        <taxon>Pseudonocardiaceae</taxon>
        <taxon>Amycolatopsis</taxon>
    </lineage>
</organism>
<dbReference type="Gene3D" id="3.60.10.10">
    <property type="entry name" value="Endonuclease/exonuclease/phosphatase"/>
    <property type="match status" value="1"/>
</dbReference>
<evidence type="ECO:0000256" key="1">
    <source>
        <dbReference type="SAM" id="MobiDB-lite"/>
    </source>
</evidence>
<keyword evidence="3" id="KW-0378">Hydrolase</keyword>
<dbReference type="GO" id="GO:0004519">
    <property type="term" value="F:endonuclease activity"/>
    <property type="evidence" value="ECO:0007669"/>
    <property type="project" value="UniProtKB-KW"/>
</dbReference>
<protein>
    <submittedName>
        <fullName evidence="3">Endonuclease/Exonuclease/phosphatase family protein</fullName>
    </submittedName>
</protein>
<feature type="region of interest" description="Disordered" evidence="1">
    <location>
        <begin position="155"/>
        <end position="181"/>
    </location>
</feature>
<evidence type="ECO:0000259" key="2">
    <source>
        <dbReference type="Pfam" id="PF03372"/>
    </source>
</evidence>
<proteinExistence type="predicted"/>
<dbReference type="AlphaFoldDB" id="A0A1I4D3X9"/>
<dbReference type="EMBL" id="FORP01000040">
    <property type="protein sequence ID" value="SFK87469.1"/>
    <property type="molecule type" value="Genomic_DNA"/>
</dbReference>
<sequence>MASAVLAVQELGDPEALDDLASRVGGTWHRAVSGAYALYRRAAEATAVRELATAHLRAQPDARLIVLGDLNDEPTAATTQILSGPPGSEIGTGGFDHPDQGDAWRLWNLAPFIPGDQRYSRIYRGRKELIDHILVSHQLVKPLPTVRTINQALPSVTDDPHQHTGESGSDHSPVAATFDLP</sequence>
<evidence type="ECO:0000313" key="3">
    <source>
        <dbReference type="EMBL" id="SFK87469.1"/>
    </source>
</evidence>
<dbReference type="Pfam" id="PF03372">
    <property type="entry name" value="Exo_endo_phos"/>
    <property type="match status" value="1"/>
</dbReference>
<keyword evidence="3" id="KW-0540">Nuclease</keyword>
<dbReference type="RefSeq" id="WP_218153609.1">
    <property type="nucleotide sequence ID" value="NZ_CBDQZW010000065.1"/>
</dbReference>
<accession>A0A1I4D3X9</accession>
<feature type="domain" description="Endonuclease/exonuclease/phosphatase" evidence="2">
    <location>
        <begin position="32"/>
        <end position="171"/>
    </location>
</feature>
<keyword evidence="4" id="KW-1185">Reference proteome</keyword>
<gene>
    <name evidence="3" type="ORF">SAMN05421835_14015</name>
</gene>
<dbReference type="PANTHER" id="PTHR42834:SF1">
    <property type="entry name" value="ENDONUCLEASE_EXONUCLEASE_PHOSPHATASE FAMILY PROTEIN (AFU_ORTHOLOGUE AFUA_3G09210)"/>
    <property type="match status" value="1"/>
</dbReference>
<dbReference type="InterPro" id="IPR036691">
    <property type="entry name" value="Endo/exonu/phosph_ase_sf"/>
</dbReference>
<dbReference type="STRING" id="115433.SAMN05421835_14015"/>
<evidence type="ECO:0000313" key="4">
    <source>
        <dbReference type="Proteomes" id="UP000199025"/>
    </source>
</evidence>
<reference evidence="3 4" key="1">
    <citation type="submission" date="2016-10" db="EMBL/GenBank/DDBJ databases">
        <authorList>
            <person name="de Groot N.N."/>
        </authorList>
    </citation>
    <scope>NUCLEOTIDE SEQUENCE [LARGE SCALE GENOMIC DNA]</scope>
    <source>
        <strain evidence="3 4">DSM 44468</strain>
    </source>
</reference>
<keyword evidence="3" id="KW-0255">Endonuclease</keyword>
<dbReference type="SUPFAM" id="SSF56219">
    <property type="entry name" value="DNase I-like"/>
    <property type="match status" value="1"/>
</dbReference>
<dbReference type="GO" id="GO:0004527">
    <property type="term" value="F:exonuclease activity"/>
    <property type="evidence" value="ECO:0007669"/>
    <property type="project" value="UniProtKB-KW"/>
</dbReference>
<keyword evidence="3" id="KW-0269">Exonuclease</keyword>
<dbReference type="InterPro" id="IPR005135">
    <property type="entry name" value="Endo/exonuclease/phosphatase"/>
</dbReference>
<name>A0A1I4D3X9_9PSEU</name>
<dbReference type="PANTHER" id="PTHR42834">
    <property type="entry name" value="ENDONUCLEASE/EXONUCLEASE/PHOSPHATASE FAMILY PROTEIN (AFU_ORTHOLOGUE AFUA_3G09210)"/>
    <property type="match status" value="1"/>
</dbReference>
<dbReference type="Proteomes" id="UP000199025">
    <property type="component" value="Unassembled WGS sequence"/>
</dbReference>